<keyword evidence="4" id="KW-0862">Zinc</keyword>
<feature type="domain" description="PHD-type" evidence="10">
    <location>
        <begin position="1297"/>
        <end position="1347"/>
    </location>
</feature>
<feature type="region of interest" description="Disordered" evidence="9">
    <location>
        <begin position="504"/>
        <end position="524"/>
    </location>
</feature>
<evidence type="ECO:0000256" key="6">
    <source>
        <dbReference type="ARBA" id="ARBA00023163"/>
    </source>
</evidence>
<evidence type="ECO:0000313" key="11">
    <source>
        <dbReference type="EMBL" id="EDW83592.2"/>
    </source>
</evidence>
<name>B4NHM3_DROWI</name>
<keyword evidence="6" id="KW-0804">Transcription</keyword>
<accession>B4NHM3</accession>
<dbReference type="GO" id="GO:0045944">
    <property type="term" value="P:positive regulation of transcription by RNA polymerase II"/>
    <property type="evidence" value="ECO:0007669"/>
    <property type="project" value="TreeGrafter"/>
</dbReference>
<feature type="region of interest" description="Disordered" evidence="9">
    <location>
        <begin position="575"/>
        <end position="614"/>
    </location>
</feature>
<feature type="compositionally biased region" description="Low complexity" evidence="9">
    <location>
        <begin position="1179"/>
        <end position="1192"/>
    </location>
</feature>
<keyword evidence="2" id="KW-0479">Metal-binding</keyword>
<dbReference type="Gene3D" id="1.10.20.10">
    <property type="entry name" value="Histone, subunit A"/>
    <property type="match status" value="1"/>
</dbReference>
<keyword evidence="12" id="KW-1185">Reference proteome</keyword>
<evidence type="ECO:0000256" key="7">
    <source>
        <dbReference type="ARBA" id="ARBA00023242"/>
    </source>
</evidence>
<dbReference type="PANTHER" id="PTHR46452">
    <property type="entry name" value="TRANSCRIPTION INITIATION FACTOR TFIID SUBUNIT 3"/>
    <property type="match status" value="1"/>
</dbReference>
<dbReference type="InterPro" id="IPR019786">
    <property type="entry name" value="Zinc_finger_PHD-type_CS"/>
</dbReference>
<feature type="region of interest" description="Disordered" evidence="9">
    <location>
        <begin position="1121"/>
        <end position="1192"/>
    </location>
</feature>
<feature type="compositionally biased region" description="Basic residues" evidence="9">
    <location>
        <begin position="247"/>
        <end position="256"/>
    </location>
</feature>
<feature type="region of interest" description="Disordered" evidence="9">
    <location>
        <begin position="126"/>
        <end position="171"/>
    </location>
</feature>
<keyword evidence="3 8" id="KW-0863">Zinc-finger</keyword>
<evidence type="ECO:0000256" key="3">
    <source>
        <dbReference type="ARBA" id="ARBA00022771"/>
    </source>
</evidence>
<dbReference type="STRING" id="7260.B4NHM3"/>
<dbReference type="HOGENOM" id="CLU_252532_0_0_1"/>
<sequence length="1363" mass="144880">MRIIIAQIAQNIGYSSTQNAPLELLQDILQKFMQEFAHDLHSQMEHANRIEPTLKDARLTLKSLNINVHELLDYIGNVEPVPFVRDVPAFPVKRASNLNFLKPGSAETLTRPVYIFEYLPPMQPNSAAASSSALQAPYSDQEQEGADGEATKKVGSQEGLGNSGNPNETASSAKLLNFPAKDNCLDMEGHTVREIRSVVMTSGGFISPAIEGKLPESVIPDIIVKLKGLDAPPPPPPSRTAALTPKATKKNKKQKHLIGGAGGTPGDKAHDKAQRKAMKMYQKLSKNHSDSGNALMLVKKSKKHLNRGVIPTLPDGSADRAQLEKLFKKQAKQKQKRQQQLGVKPFGYVDGLGGSNTSLTEESSVSFAPLTVEKVVQPVPNPEGAPIVGECEAPHGLKLASEPDKNKLNIFKKISKQKLSAPTASAPGLTLFGHTAAGPPLISLPSGTTITPAPPALNVTIESHMNNATQQLQQFSPMTISTSGPTNQDSAPTAPSFGVEIVNIDANKPKKRGRKPGGKNQAKQLLNPLVMQPLPKKMKASKTMLGVLGQPLSLGQSSDPSALVDMEPLNLSHVPQFQDNLMQPKNKEKKERKKYKSTKYDPPLPLPLQAGDSFTPDDMHMRISPTKRITQGPVNILGVGMGMPGLPPGPGLYANNQLPLLPLLSFPPRPGLIPSGPGLFSAATGGLPSFGQSSVPIPPFMQFPGGTVSIDSIPNRPMPMNPTDIKPIGYCPVAPLVPESMKLTSPEVQKISPFSSKLKSLSATGNLGDPIEVSDDSDESAAAPASIKTSQLSPAVGGFDGLVGRPNIIQPSQLPYTVAGTPNLISPVPAASTKSDTINQLPITPMPRNTPIFDPSPAVSKKLKKQTKPCDLPTALPSPNPAAPTGPSISPSPFNLHSLMGSDKYSLAGGADLIPLSRVESGLAYSSQTVPVTSLAVGATSGTSAVPPAQLNLNVSEEIQAQRPHQPFMPNFGSFEDITITPANPALNIAGSADELRSRKLHKKLKKPKEGKIKKKKDKKDKSKSKERLITSEFSLIPSEKPAKGQDKKPKKDKKKDKLQQQIPSVTVADSDSIAVPPQNSIESIAPTSAVTSSLAPVQTVHISNSPQLELSPNQVPKLTLKLSGKSTPLPMEPEPTLLPQIGSGKKERDRGREPSPELARFSPLVTGPPKPKQSDLQLSLPTSASASTSGPPMALPLQMSTIPNTHTLVPSSTAVNSSVWMTTGSGAPAAATLSASSVLLPQQLMLASTPTPIPSSGGAVIAPTATVSPAKSECPPPQTVESNRPSSYVDAEGNRIWICPACGKVDDGSAMIGCDGCDAWYHWICVGIQVAPKDNDDWFCRVCITRKKVHGSEKKKKRNKKK</sequence>
<dbReference type="GO" id="GO:0008270">
    <property type="term" value="F:zinc ion binding"/>
    <property type="evidence" value="ECO:0007669"/>
    <property type="project" value="UniProtKB-KW"/>
</dbReference>
<feature type="region of interest" description="Disordered" evidence="9">
    <location>
        <begin position="1001"/>
        <end position="1081"/>
    </location>
</feature>
<dbReference type="InterPro" id="IPR009072">
    <property type="entry name" value="Histone-fold"/>
</dbReference>
<dbReference type="InParanoid" id="B4NHM3"/>
<dbReference type="CDD" id="cd15522">
    <property type="entry name" value="PHD_TAF3"/>
    <property type="match status" value="1"/>
</dbReference>
<feature type="compositionally biased region" description="Basic and acidic residues" evidence="9">
    <location>
        <begin position="1041"/>
        <end position="1050"/>
    </location>
</feature>
<protein>
    <recommendedName>
        <fullName evidence="10">PHD-type domain-containing protein</fullName>
    </recommendedName>
</protein>
<evidence type="ECO:0000256" key="2">
    <source>
        <dbReference type="ARBA" id="ARBA00022723"/>
    </source>
</evidence>
<dbReference type="OrthoDB" id="436852at2759"/>
<evidence type="ECO:0000256" key="5">
    <source>
        <dbReference type="ARBA" id="ARBA00023015"/>
    </source>
</evidence>
<dbReference type="Pfam" id="PF00628">
    <property type="entry name" value="PHD"/>
    <property type="match status" value="1"/>
</dbReference>
<dbReference type="eggNOG" id="KOG2389">
    <property type="taxonomic scope" value="Eukaryota"/>
</dbReference>
<dbReference type="PANTHER" id="PTHR46452:SF1">
    <property type="entry name" value="TRANSCRIPTION INITIATION FACTOR TFIID SUBUNIT 3"/>
    <property type="match status" value="1"/>
</dbReference>
<dbReference type="Pfam" id="PF07524">
    <property type="entry name" value="Bromo_TP"/>
    <property type="match status" value="1"/>
</dbReference>
<feature type="compositionally biased region" description="Basic residues" evidence="9">
    <location>
        <begin position="1001"/>
        <end position="1019"/>
    </location>
</feature>
<feature type="region of interest" description="Disordered" evidence="9">
    <location>
        <begin position="866"/>
        <end position="890"/>
    </location>
</feature>
<dbReference type="Gene3D" id="3.30.40.10">
    <property type="entry name" value="Zinc/RING finger domain, C3HC4 (zinc finger)"/>
    <property type="match status" value="1"/>
</dbReference>
<evidence type="ECO:0000313" key="12">
    <source>
        <dbReference type="Proteomes" id="UP000007798"/>
    </source>
</evidence>
<dbReference type="eggNOG" id="KOG1973">
    <property type="taxonomic scope" value="Eukaryota"/>
</dbReference>
<feature type="region of interest" description="Disordered" evidence="9">
    <location>
        <begin position="1268"/>
        <end position="1288"/>
    </location>
</feature>
<dbReference type="InterPro" id="IPR011011">
    <property type="entry name" value="Znf_FYVE_PHD"/>
</dbReference>
<dbReference type="PROSITE" id="PS01359">
    <property type="entry name" value="ZF_PHD_1"/>
    <property type="match status" value="1"/>
</dbReference>
<dbReference type="InterPro" id="IPR006565">
    <property type="entry name" value="BTP"/>
</dbReference>
<dbReference type="GO" id="GO:0005669">
    <property type="term" value="C:transcription factor TFIID complex"/>
    <property type="evidence" value="ECO:0007669"/>
    <property type="project" value="TreeGrafter"/>
</dbReference>
<dbReference type="InterPro" id="IPR001965">
    <property type="entry name" value="Znf_PHD"/>
</dbReference>
<feature type="region of interest" description="Disordered" evidence="9">
    <location>
        <begin position="229"/>
        <end position="270"/>
    </location>
</feature>
<evidence type="ECO:0000259" key="10">
    <source>
        <dbReference type="PROSITE" id="PS50016"/>
    </source>
</evidence>
<evidence type="ECO:0000256" key="9">
    <source>
        <dbReference type="SAM" id="MobiDB-lite"/>
    </source>
</evidence>
<evidence type="ECO:0000256" key="8">
    <source>
        <dbReference type="PROSITE-ProRule" id="PRU00146"/>
    </source>
</evidence>
<dbReference type="InterPro" id="IPR013083">
    <property type="entry name" value="Znf_RING/FYVE/PHD"/>
</dbReference>
<dbReference type="EMBL" id="CH964272">
    <property type="protein sequence ID" value="EDW83592.2"/>
    <property type="molecule type" value="Genomic_DNA"/>
</dbReference>
<keyword evidence="5" id="KW-0805">Transcription regulation</keyword>
<evidence type="ECO:0000256" key="1">
    <source>
        <dbReference type="ARBA" id="ARBA00004123"/>
    </source>
</evidence>
<dbReference type="GO" id="GO:0046982">
    <property type="term" value="F:protein heterodimerization activity"/>
    <property type="evidence" value="ECO:0007669"/>
    <property type="project" value="InterPro"/>
</dbReference>
<evidence type="ECO:0000256" key="4">
    <source>
        <dbReference type="ARBA" id="ARBA00022833"/>
    </source>
</evidence>
<dbReference type="PROSITE" id="PS50016">
    <property type="entry name" value="ZF_PHD_2"/>
    <property type="match status" value="1"/>
</dbReference>
<proteinExistence type="predicted"/>
<gene>
    <name evidence="11" type="primary">Dwil\GK13694</name>
    <name evidence="11" type="ORF">Dwil_GK13694</name>
</gene>
<dbReference type="SMART" id="SM00576">
    <property type="entry name" value="BTP"/>
    <property type="match status" value="1"/>
</dbReference>
<feature type="compositionally biased region" description="Polar residues" evidence="9">
    <location>
        <begin position="159"/>
        <end position="171"/>
    </location>
</feature>
<organism evidence="11 12">
    <name type="scientific">Drosophila willistoni</name>
    <name type="common">Fruit fly</name>
    <dbReference type="NCBI Taxonomy" id="7260"/>
    <lineage>
        <taxon>Eukaryota</taxon>
        <taxon>Metazoa</taxon>
        <taxon>Ecdysozoa</taxon>
        <taxon>Arthropoda</taxon>
        <taxon>Hexapoda</taxon>
        <taxon>Insecta</taxon>
        <taxon>Pterygota</taxon>
        <taxon>Neoptera</taxon>
        <taxon>Endopterygota</taxon>
        <taxon>Diptera</taxon>
        <taxon>Brachycera</taxon>
        <taxon>Muscomorpha</taxon>
        <taxon>Ephydroidea</taxon>
        <taxon>Drosophilidae</taxon>
        <taxon>Drosophila</taxon>
        <taxon>Sophophora</taxon>
    </lineage>
</organism>
<feature type="compositionally biased region" description="Basic and acidic residues" evidence="9">
    <location>
        <begin position="1020"/>
        <end position="1030"/>
    </location>
</feature>
<dbReference type="GO" id="GO:0002039">
    <property type="term" value="F:p53 binding"/>
    <property type="evidence" value="ECO:0007669"/>
    <property type="project" value="TreeGrafter"/>
</dbReference>
<dbReference type="SMART" id="SM00249">
    <property type="entry name" value="PHD"/>
    <property type="match status" value="1"/>
</dbReference>
<dbReference type="FunCoup" id="B4NHM3">
    <property type="interactions" value="133"/>
</dbReference>
<comment type="subcellular location">
    <subcellularLocation>
        <location evidence="1">Nucleus</location>
    </subcellularLocation>
</comment>
<feature type="compositionally biased region" description="Basic and acidic residues" evidence="9">
    <location>
        <begin position="1145"/>
        <end position="1156"/>
    </location>
</feature>
<dbReference type="Proteomes" id="UP000007798">
    <property type="component" value="Unassembled WGS sequence"/>
</dbReference>
<keyword evidence="7" id="KW-0539">Nucleus</keyword>
<dbReference type="SUPFAM" id="SSF57903">
    <property type="entry name" value="FYVE/PHD zinc finger"/>
    <property type="match status" value="1"/>
</dbReference>
<dbReference type="InterPro" id="IPR019787">
    <property type="entry name" value="Znf_PHD-finger"/>
</dbReference>
<reference evidence="11 12" key="1">
    <citation type="journal article" date="2007" name="Nature">
        <title>Evolution of genes and genomes on the Drosophila phylogeny.</title>
        <authorList>
            <consortium name="Drosophila 12 Genomes Consortium"/>
            <person name="Clark A.G."/>
            <person name="Eisen M.B."/>
            <person name="Smith D.R."/>
            <person name="Bergman C.M."/>
            <person name="Oliver B."/>
            <person name="Markow T.A."/>
            <person name="Kaufman T.C."/>
            <person name="Kellis M."/>
            <person name="Gelbart W."/>
            <person name="Iyer V.N."/>
            <person name="Pollard D.A."/>
            <person name="Sackton T.B."/>
            <person name="Larracuente A.M."/>
            <person name="Singh N.D."/>
            <person name="Abad J.P."/>
            <person name="Abt D.N."/>
            <person name="Adryan B."/>
            <person name="Aguade M."/>
            <person name="Akashi H."/>
            <person name="Anderson W.W."/>
            <person name="Aquadro C.F."/>
            <person name="Ardell D.H."/>
            <person name="Arguello R."/>
            <person name="Artieri C.G."/>
            <person name="Barbash D.A."/>
            <person name="Barker D."/>
            <person name="Barsanti P."/>
            <person name="Batterham P."/>
            <person name="Batzoglou S."/>
            <person name="Begun D."/>
            <person name="Bhutkar A."/>
            <person name="Blanco E."/>
            <person name="Bosak S.A."/>
            <person name="Bradley R.K."/>
            <person name="Brand A.D."/>
            <person name="Brent M.R."/>
            <person name="Brooks A.N."/>
            <person name="Brown R.H."/>
            <person name="Butlin R.K."/>
            <person name="Caggese C."/>
            <person name="Calvi B.R."/>
            <person name="Bernardo de Carvalho A."/>
            <person name="Caspi A."/>
            <person name="Castrezana S."/>
            <person name="Celniker S.E."/>
            <person name="Chang J.L."/>
            <person name="Chapple C."/>
            <person name="Chatterji S."/>
            <person name="Chinwalla A."/>
            <person name="Civetta A."/>
            <person name="Clifton S.W."/>
            <person name="Comeron J.M."/>
            <person name="Costello J.C."/>
            <person name="Coyne J.A."/>
            <person name="Daub J."/>
            <person name="David R.G."/>
            <person name="Delcher A.L."/>
            <person name="Delehaunty K."/>
            <person name="Do C.B."/>
            <person name="Ebling H."/>
            <person name="Edwards K."/>
            <person name="Eickbush T."/>
            <person name="Evans J.D."/>
            <person name="Filipski A."/>
            <person name="Findeiss S."/>
            <person name="Freyhult E."/>
            <person name="Fulton L."/>
            <person name="Fulton R."/>
            <person name="Garcia A.C."/>
            <person name="Gardiner A."/>
            <person name="Garfield D.A."/>
            <person name="Garvin B.E."/>
            <person name="Gibson G."/>
            <person name="Gilbert D."/>
            <person name="Gnerre S."/>
            <person name="Godfrey J."/>
            <person name="Good R."/>
            <person name="Gotea V."/>
            <person name="Gravely B."/>
            <person name="Greenberg A.J."/>
            <person name="Griffiths-Jones S."/>
            <person name="Gross S."/>
            <person name="Guigo R."/>
            <person name="Gustafson E.A."/>
            <person name="Haerty W."/>
            <person name="Hahn M.W."/>
            <person name="Halligan D.L."/>
            <person name="Halpern A.L."/>
            <person name="Halter G.M."/>
            <person name="Han M.V."/>
            <person name="Heger A."/>
            <person name="Hillier L."/>
            <person name="Hinrichs A.S."/>
            <person name="Holmes I."/>
            <person name="Hoskins R.A."/>
            <person name="Hubisz M.J."/>
            <person name="Hultmark D."/>
            <person name="Huntley M.A."/>
            <person name="Jaffe D.B."/>
            <person name="Jagadeeshan S."/>
            <person name="Jeck W.R."/>
            <person name="Johnson J."/>
            <person name="Jones C.D."/>
            <person name="Jordan W.C."/>
            <person name="Karpen G.H."/>
            <person name="Kataoka E."/>
            <person name="Keightley P.D."/>
            <person name="Kheradpour P."/>
            <person name="Kirkness E.F."/>
            <person name="Koerich L.B."/>
            <person name="Kristiansen K."/>
            <person name="Kudrna D."/>
            <person name="Kulathinal R.J."/>
            <person name="Kumar S."/>
            <person name="Kwok R."/>
            <person name="Lander E."/>
            <person name="Langley C.H."/>
            <person name="Lapoint R."/>
            <person name="Lazzaro B.P."/>
            <person name="Lee S.J."/>
            <person name="Levesque L."/>
            <person name="Li R."/>
            <person name="Lin C.F."/>
            <person name="Lin M.F."/>
            <person name="Lindblad-Toh K."/>
            <person name="Llopart A."/>
            <person name="Long M."/>
            <person name="Low L."/>
            <person name="Lozovsky E."/>
            <person name="Lu J."/>
            <person name="Luo M."/>
            <person name="Machado C.A."/>
            <person name="Makalowski W."/>
            <person name="Marzo M."/>
            <person name="Matsuda M."/>
            <person name="Matzkin L."/>
            <person name="McAllister B."/>
            <person name="McBride C.S."/>
            <person name="McKernan B."/>
            <person name="McKernan K."/>
            <person name="Mendez-Lago M."/>
            <person name="Minx P."/>
            <person name="Mollenhauer M.U."/>
            <person name="Montooth K."/>
            <person name="Mount S.M."/>
            <person name="Mu X."/>
            <person name="Myers E."/>
            <person name="Negre B."/>
            <person name="Newfeld S."/>
            <person name="Nielsen R."/>
            <person name="Noor M.A."/>
            <person name="O'Grady P."/>
            <person name="Pachter L."/>
            <person name="Papaceit M."/>
            <person name="Parisi M.J."/>
            <person name="Parisi M."/>
            <person name="Parts L."/>
            <person name="Pedersen J.S."/>
            <person name="Pesole G."/>
            <person name="Phillippy A.M."/>
            <person name="Ponting C.P."/>
            <person name="Pop M."/>
            <person name="Porcelli D."/>
            <person name="Powell J.R."/>
            <person name="Prohaska S."/>
            <person name="Pruitt K."/>
            <person name="Puig M."/>
            <person name="Quesneville H."/>
            <person name="Ram K.R."/>
            <person name="Rand D."/>
            <person name="Rasmussen M.D."/>
            <person name="Reed L.K."/>
            <person name="Reenan R."/>
            <person name="Reily A."/>
            <person name="Remington K.A."/>
            <person name="Rieger T.T."/>
            <person name="Ritchie M.G."/>
            <person name="Robin C."/>
            <person name="Rogers Y.H."/>
            <person name="Rohde C."/>
            <person name="Rozas J."/>
            <person name="Rubenfield M.J."/>
            <person name="Ruiz A."/>
            <person name="Russo S."/>
            <person name="Salzberg S.L."/>
            <person name="Sanchez-Gracia A."/>
            <person name="Saranga D.J."/>
            <person name="Sato H."/>
            <person name="Schaeffer S.W."/>
            <person name="Schatz M.C."/>
            <person name="Schlenke T."/>
            <person name="Schwartz R."/>
            <person name="Segarra C."/>
            <person name="Singh R.S."/>
            <person name="Sirot L."/>
            <person name="Sirota M."/>
            <person name="Sisneros N.B."/>
            <person name="Smith C.D."/>
            <person name="Smith T.F."/>
            <person name="Spieth J."/>
            <person name="Stage D.E."/>
            <person name="Stark A."/>
            <person name="Stephan W."/>
            <person name="Strausberg R.L."/>
            <person name="Strempel S."/>
            <person name="Sturgill D."/>
            <person name="Sutton G."/>
            <person name="Sutton G.G."/>
            <person name="Tao W."/>
            <person name="Teichmann S."/>
            <person name="Tobari Y.N."/>
            <person name="Tomimura Y."/>
            <person name="Tsolas J.M."/>
            <person name="Valente V.L."/>
            <person name="Venter E."/>
            <person name="Venter J.C."/>
            <person name="Vicario S."/>
            <person name="Vieira F.G."/>
            <person name="Vilella A.J."/>
            <person name="Villasante A."/>
            <person name="Walenz B."/>
            <person name="Wang J."/>
            <person name="Wasserman M."/>
            <person name="Watts T."/>
            <person name="Wilson D."/>
            <person name="Wilson R.K."/>
            <person name="Wing R.A."/>
            <person name="Wolfner M.F."/>
            <person name="Wong A."/>
            <person name="Wong G.K."/>
            <person name="Wu C.I."/>
            <person name="Wu G."/>
            <person name="Yamamoto D."/>
            <person name="Yang H.P."/>
            <person name="Yang S.P."/>
            <person name="Yorke J.A."/>
            <person name="Yoshida K."/>
            <person name="Zdobnov E."/>
            <person name="Zhang P."/>
            <person name="Zhang Y."/>
            <person name="Zimin A.V."/>
            <person name="Baldwin J."/>
            <person name="Abdouelleil A."/>
            <person name="Abdulkadir J."/>
            <person name="Abebe A."/>
            <person name="Abera B."/>
            <person name="Abreu J."/>
            <person name="Acer S.C."/>
            <person name="Aftuck L."/>
            <person name="Alexander A."/>
            <person name="An P."/>
            <person name="Anderson E."/>
            <person name="Anderson S."/>
            <person name="Arachi H."/>
            <person name="Azer M."/>
            <person name="Bachantsang P."/>
            <person name="Barry A."/>
            <person name="Bayul T."/>
            <person name="Berlin A."/>
            <person name="Bessette D."/>
            <person name="Bloom T."/>
            <person name="Blye J."/>
            <person name="Boguslavskiy L."/>
            <person name="Bonnet C."/>
            <person name="Boukhgalter B."/>
            <person name="Bourzgui I."/>
            <person name="Brown A."/>
            <person name="Cahill P."/>
            <person name="Channer S."/>
            <person name="Cheshatsang Y."/>
            <person name="Chuda L."/>
            <person name="Citroen M."/>
            <person name="Collymore A."/>
            <person name="Cooke P."/>
            <person name="Costello M."/>
            <person name="D'Aco K."/>
            <person name="Daza R."/>
            <person name="De Haan G."/>
            <person name="DeGray S."/>
            <person name="DeMaso C."/>
            <person name="Dhargay N."/>
            <person name="Dooley K."/>
            <person name="Dooley E."/>
            <person name="Doricent M."/>
            <person name="Dorje P."/>
            <person name="Dorjee K."/>
            <person name="Dupes A."/>
            <person name="Elong R."/>
            <person name="Falk J."/>
            <person name="Farina A."/>
            <person name="Faro S."/>
            <person name="Ferguson D."/>
            <person name="Fisher S."/>
            <person name="Foley C.D."/>
            <person name="Franke A."/>
            <person name="Friedrich D."/>
            <person name="Gadbois L."/>
            <person name="Gearin G."/>
            <person name="Gearin C.R."/>
            <person name="Giannoukos G."/>
            <person name="Goode T."/>
            <person name="Graham J."/>
            <person name="Grandbois E."/>
            <person name="Grewal S."/>
            <person name="Gyaltsen K."/>
            <person name="Hafez N."/>
            <person name="Hagos B."/>
            <person name="Hall J."/>
            <person name="Henson C."/>
            <person name="Hollinger A."/>
            <person name="Honan T."/>
            <person name="Huard M.D."/>
            <person name="Hughes L."/>
            <person name="Hurhula B."/>
            <person name="Husby M.E."/>
            <person name="Kamat A."/>
            <person name="Kanga B."/>
            <person name="Kashin S."/>
            <person name="Khazanovich D."/>
            <person name="Kisner P."/>
            <person name="Lance K."/>
            <person name="Lara M."/>
            <person name="Lee W."/>
            <person name="Lennon N."/>
            <person name="Letendre F."/>
            <person name="LeVine R."/>
            <person name="Lipovsky A."/>
            <person name="Liu X."/>
            <person name="Liu J."/>
            <person name="Liu S."/>
            <person name="Lokyitsang T."/>
            <person name="Lokyitsang Y."/>
            <person name="Lubonja R."/>
            <person name="Lui A."/>
            <person name="MacDonald P."/>
            <person name="Magnisalis V."/>
            <person name="Maru K."/>
            <person name="Matthews C."/>
            <person name="McCusker W."/>
            <person name="McDonough S."/>
            <person name="Mehta T."/>
            <person name="Meldrim J."/>
            <person name="Meneus L."/>
            <person name="Mihai O."/>
            <person name="Mihalev A."/>
            <person name="Mihova T."/>
            <person name="Mittelman R."/>
            <person name="Mlenga V."/>
            <person name="Montmayeur A."/>
            <person name="Mulrain L."/>
            <person name="Navidi A."/>
            <person name="Naylor J."/>
            <person name="Negash T."/>
            <person name="Nguyen T."/>
            <person name="Nguyen N."/>
            <person name="Nicol R."/>
            <person name="Norbu C."/>
            <person name="Norbu N."/>
            <person name="Novod N."/>
            <person name="O'Neill B."/>
            <person name="Osman S."/>
            <person name="Markiewicz E."/>
            <person name="Oyono O.L."/>
            <person name="Patti C."/>
            <person name="Phunkhang P."/>
            <person name="Pierre F."/>
            <person name="Priest M."/>
            <person name="Raghuraman S."/>
            <person name="Rege F."/>
            <person name="Reyes R."/>
            <person name="Rise C."/>
            <person name="Rogov P."/>
            <person name="Ross K."/>
            <person name="Ryan E."/>
            <person name="Settipalli S."/>
            <person name="Shea T."/>
            <person name="Sherpa N."/>
            <person name="Shi L."/>
            <person name="Shih D."/>
            <person name="Sparrow T."/>
            <person name="Spaulding J."/>
            <person name="Stalker J."/>
            <person name="Stange-Thomann N."/>
            <person name="Stavropoulos S."/>
            <person name="Stone C."/>
            <person name="Strader C."/>
            <person name="Tesfaye S."/>
            <person name="Thomson T."/>
            <person name="Thoulutsang Y."/>
            <person name="Thoulutsang D."/>
            <person name="Topham K."/>
            <person name="Topping I."/>
            <person name="Tsamla T."/>
            <person name="Vassiliev H."/>
            <person name="Vo A."/>
            <person name="Wangchuk T."/>
            <person name="Wangdi T."/>
            <person name="Weiand M."/>
            <person name="Wilkinson J."/>
            <person name="Wilson A."/>
            <person name="Yadav S."/>
            <person name="Young G."/>
            <person name="Yu Q."/>
            <person name="Zembek L."/>
            <person name="Zhong D."/>
            <person name="Zimmer A."/>
            <person name="Zwirko Z."/>
            <person name="Jaffe D.B."/>
            <person name="Alvarez P."/>
            <person name="Brockman W."/>
            <person name="Butler J."/>
            <person name="Chin C."/>
            <person name="Gnerre S."/>
            <person name="Grabherr M."/>
            <person name="Kleber M."/>
            <person name="Mauceli E."/>
            <person name="MacCallum I."/>
        </authorList>
    </citation>
    <scope>NUCLEOTIDE SEQUENCE [LARGE SCALE GENOMIC DNA]</scope>
    <source>
        <strain evidence="12">Tucson 14030-0811.24</strain>
    </source>
</reference>